<sequence>MDTDALKAQLKRMMAERTALEAEIAQRSARLDSAGVGQHTPLVDEEGFPRADVDVPAIRADRHAIITLTNDHKALTRQMEQLLHALHSRSHEPGGAAQAPAEAPPAAAAARAAAAEPAATAAPPPFAVIDELSAGSPAAEAGLQLGDQLCSFGGVSRGSHPTSTLPAVAGALVEGTTVKAVVLRQGAPLTLQLTPHKWFGQGLLGCHLRPL</sequence>
<feature type="region of interest" description="Disordered" evidence="3">
    <location>
        <begin position="89"/>
        <end position="116"/>
    </location>
</feature>
<dbReference type="FunFam" id="2.30.42.10:FF:000107">
    <property type="entry name" value="26S proteasome non-ATPase regulatory subunit 9"/>
    <property type="match status" value="1"/>
</dbReference>
<protein>
    <submittedName>
        <fullName evidence="5">26S proteasome non-ATPase regulatory subunit 9</fullName>
    </submittedName>
</protein>
<dbReference type="PANTHER" id="PTHR12651">
    <property type="entry name" value="26S PROTEASOME NON-ATPASE REGULATORY SUBUNIT 9"/>
    <property type="match status" value="1"/>
</dbReference>
<dbReference type="GO" id="GO:0005737">
    <property type="term" value="C:cytoplasm"/>
    <property type="evidence" value="ECO:0007669"/>
    <property type="project" value="TreeGrafter"/>
</dbReference>
<dbReference type="Proteomes" id="UP000239649">
    <property type="component" value="Unassembled WGS sequence"/>
</dbReference>
<dbReference type="SUPFAM" id="SSF50156">
    <property type="entry name" value="PDZ domain-like"/>
    <property type="match status" value="1"/>
</dbReference>
<feature type="compositionally biased region" description="Low complexity" evidence="3">
    <location>
        <begin position="96"/>
        <end position="116"/>
    </location>
</feature>
<dbReference type="SMART" id="SM00228">
    <property type="entry name" value="PDZ"/>
    <property type="match status" value="1"/>
</dbReference>
<dbReference type="InterPro" id="IPR036034">
    <property type="entry name" value="PDZ_sf"/>
</dbReference>
<comment type="caution">
    <text evidence="5">The sequence shown here is derived from an EMBL/GenBank/DDBJ whole genome shotgun (WGS) entry which is preliminary data.</text>
</comment>
<dbReference type="GO" id="GO:0005634">
    <property type="term" value="C:nucleus"/>
    <property type="evidence" value="ECO:0007669"/>
    <property type="project" value="TreeGrafter"/>
</dbReference>
<evidence type="ECO:0000256" key="2">
    <source>
        <dbReference type="SAM" id="Coils"/>
    </source>
</evidence>
<dbReference type="EMBL" id="LHPF02000002">
    <property type="protein sequence ID" value="PSC75512.1"/>
    <property type="molecule type" value="Genomic_DNA"/>
</dbReference>
<evidence type="ECO:0000259" key="4">
    <source>
        <dbReference type="SMART" id="SM00228"/>
    </source>
</evidence>
<dbReference type="STRING" id="554055.A0A2P6VN31"/>
<dbReference type="GO" id="GO:0000502">
    <property type="term" value="C:proteasome complex"/>
    <property type="evidence" value="ECO:0007669"/>
    <property type="project" value="UniProtKB-KW"/>
</dbReference>
<proteinExistence type="predicted"/>
<keyword evidence="2" id="KW-0175">Coiled coil</keyword>
<dbReference type="PANTHER" id="PTHR12651:SF1">
    <property type="entry name" value="26S PROTEASOME NON-ATPASE REGULATORY SUBUNIT 9"/>
    <property type="match status" value="1"/>
</dbReference>
<evidence type="ECO:0000313" key="5">
    <source>
        <dbReference type="EMBL" id="PSC75512.1"/>
    </source>
</evidence>
<keyword evidence="6" id="KW-1185">Reference proteome</keyword>
<name>A0A2P6VN31_9CHLO</name>
<dbReference type="AlphaFoldDB" id="A0A2P6VN31"/>
<keyword evidence="1" id="KW-0143">Chaperone</keyword>
<dbReference type="Gene3D" id="6.10.140.1710">
    <property type="match status" value="1"/>
</dbReference>
<reference evidence="5 6" key="1">
    <citation type="journal article" date="2018" name="Plant J.">
        <title>Genome sequences of Chlorella sorokiniana UTEX 1602 and Micractinium conductrix SAG 241.80: implications to maltose excretion by a green alga.</title>
        <authorList>
            <person name="Arriola M.B."/>
            <person name="Velmurugan N."/>
            <person name="Zhang Y."/>
            <person name="Plunkett M.H."/>
            <person name="Hondzo H."/>
            <person name="Barney B.M."/>
        </authorList>
    </citation>
    <scope>NUCLEOTIDE SEQUENCE [LARGE SCALE GENOMIC DNA]</scope>
    <source>
        <strain evidence="5 6">SAG 241.80</strain>
    </source>
</reference>
<evidence type="ECO:0000256" key="1">
    <source>
        <dbReference type="ARBA" id="ARBA00023186"/>
    </source>
</evidence>
<evidence type="ECO:0000256" key="3">
    <source>
        <dbReference type="SAM" id="MobiDB-lite"/>
    </source>
</evidence>
<dbReference type="InterPro" id="IPR035269">
    <property type="entry name" value="PSMD9"/>
</dbReference>
<keyword evidence="5" id="KW-0647">Proteasome</keyword>
<gene>
    <name evidence="5" type="ORF">C2E20_1393</name>
</gene>
<dbReference type="Pfam" id="PF18265">
    <property type="entry name" value="Nas2_N"/>
    <property type="match status" value="1"/>
</dbReference>
<dbReference type="InterPro" id="IPR001478">
    <property type="entry name" value="PDZ"/>
</dbReference>
<dbReference type="InterPro" id="IPR040815">
    <property type="entry name" value="Nas2_N"/>
</dbReference>
<accession>A0A2P6VN31</accession>
<dbReference type="GO" id="GO:0070682">
    <property type="term" value="P:proteasome regulatory particle assembly"/>
    <property type="evidence" value="ECO:0007669"/>
    <property type="project" value="InterPro"/>
</dbReference>
<dbReference type="Gene3D" id="2.30.42.10">
    <property type="match status" value="1"/>
</dbReference>
<evidence type="ECO:0000313" key="6">
    <source>
        <dbReference type="Proteomes" id="UP000239649"/>
    </source>
</evidence>
<organism evidence="5 6">
    <name type="scientific">Micractinium conductrix</name>
    <dbReference type="NCBI Taxonomy" id="554055"/>
    <lineage>
        <taxon>Eukaryota</taxon>
        <taxon>Viridiplantae</taxon>
        <taxon>Chlorophyta</taxon>
        <taxon>core chlorophytes</taxon>
        <taxon>Trebouxiophyceae</taxon>
        <taxon>Chlorellales</taxon>
        <taxon>Chlorellaceae</taxon>
        <taxon>Chlorella clade</taxon>
        <taxon>Micractinium</taxon>
    </lineage>
</organism>
<feature type="domain" description="PDZ" evidence="4">
    <location>
        <begin position="80"/>
        <end position="186"/>
    </location>
</feature>
<dbReference type="OrthoDB" id="72325at2759"/>
<feature type="coiled-coil region" evidence="2">
    <location>
        <begin position="3"/>
        <end position="30"/>
    </location>
</feature>